<dbReference type="Gene3D" id="3.40.50.300">
    <property type="entry name" value="P-loop containing nucleotide triphosphate hydrolases"/>
    <property type="match status" value="2"/>
</dbReference>
<keyword evidence="4" id="KW-1185">Reference proteome</keyword>
<evidence type="ECO:0000313" key="4">
    <source>
        <dbReference type="Proteomes" id="UP000422648"/>
    </source>
</evidence>
<keyword evidence="3" id="KW-0540">Nuclease</keyword>
<accession>A0A5S9BZ01</accession>
<dbReference type="GO" id="GO:0004527">
    <property type="term" value="F:exonuclease activity"/>
    <property type="evidence" value="ECO:0007669"/>
    <property type="project" value="UniProtKB-KW"/>
</dbReference>
<dbReference type="GO" id="GO:0006302">
    <property type="term" value="P:double-strand break repair"/>
    <property type="evidence" value="ECO:0007669"/>
    <property type="project" value="InterPro"/>
</dbReference>
<keyword evidence="3" id="KW-0269">Exonuclease</keyword>
<keyword evidence="3" id="KW-0378">Hydrolase</keyword>
<feature type="coiled-coil region" evidence="1">
    <location>
        <begin position="978"/>
        <end position="1136"/>
    </location>
</feature>
<name>A0A5S9BZ01_9CAUD</name>
<dbReference type="Gene3D" id="3.60.21.10">
    <property type="match status" value="1"/>
</dbReference>
<evidence type="ECO:0000256" key="1">
    <source>
        <dbReference type="SAM" id="Coils"/>
    </source>
</evidence>
<dbReference type="PANTHER" id="PTHR32114:SF2">
    <property type="entry name" value="ABC TRANSPORTER ABCH.3"/>
    <property type="match status" value="1"/>
</dbReference>
<reference evidence="3 4" key="1">
    <citation type="journal article" date="2019" name="Arch. Virol.">
        <title>A novel jumbo Tenacibaculum maritimum lytic phage with head-fiber-like appendages.</title>
        <authorList>
            <person name="Kawato Y."/>
            <person name="Istiqomah I."/>
            <person name="Gaafar A.Y."/>
            <person name="Hanaoka M."/>
            <person name="Ishimaru K."/>
            <person name="Yasuike M."/>
            <person name="Nishiki I."/>
            <person name="Nakamura Y."/>
            <person name="Fujiwara A."/>
            <person name="Nakai T."/>
        </authorList>
    </citation>
    <scope>NUCLEOTIDE SEQUENCE [LARGE SCALE GENOMIC DNA]</scope>
    <source>
        <strain evidence="3 4">PTm1</strain>
    </source>
</reference>
<dbReference type="InterPro" id="IPR027417">
    <property type="entry name" value="P-loop_NTPase"/>
</dbReference>
<dbReference type="GO" id="GO:0016887">
    <property type="term" value="F:ATP hydrolysis activity"/>
    <property type="evidence" value="ECO:0007669"/>
    <property type="project" value="InterPro"/>
</dbReference>
<dbReference type="InterPro" id="IPR029052">
    <property type="entry name" value="Metallo-depent_PP-like"/>
</dbReference>
<dbReference type="Gene3D" id="1.10.287.510">
    <property type="entry name" value="Helix hairpin bin"/>
    <property type="match status" value="1"/>
</dbReference>
<evidence type="ECO:0000313" key="3">
    <source>
        <dbReference type="EMBL" id="BBI90467.1"/>
    </source>
</evidence>
<dbReference type="GeneID" id="55802880"/>
<dbReference type="SUPFAM" id="SSF52540">
    <property type="entry name" value="P-loop containing nucleoside triphosphate hydrolases"/>
    <property type="match status" value="1"/>
</dbReference>
<dbReference type="Pfam" id="PF13476">
    <property type="entry name" value="AAA_23"/>
    <property type="match status" value="1"/>
</dbReference>
<proteinExistence type="predicted"/>
<dbReference type="EMBL" id="AP019524">
    <property type="protein sequence ID" value="BBI90467.1"/>
    <property type="molecule type" value="Genomic_DNA"/>
</dbReference>
<organism evidence="3 4">
    <name type="scientific">Tenacibaculum phage PTm1</name>
    <dbReference type="NCBI Taxonomy" id="2547425"/>
    <lineage>
        <taxon>Viruses</taxon>
        <taxon>Duplodnaviria</taxon>
        <taxon>Heunggongvirae</taxon>
        <taxon>Uroviricota</taxon>
        <taxon>Caudoviricetes</taxon>
        <taxon>Shirahamavirus</taxon>
        <taxon>Shirahamavirus PTm1</taxon>
    </lineage>
</organism>
<dbReference type="PANTHER" id="PTHR32114">
    <property type="entry name" value="ABC TRANSPORTER ABCH.3"/>
    <property type="match status" value="1"/>
</dbReference>
<keyword evidence="1" id="KW-0175">Coiled coil</keyword>
<evidence type="ECO:0000259" key="2">
    <source>
        <dbReference type="Pfam" id="PF13476"/>
    </source>
</evidence>
<protein>
    <submittedName>
        <fullName evidence="3">DNA repair exonuclease</fullName>
    </submittedName>
</protein>
<dbReference type="Proteomes" id="UP000422648">
    <property type="component" value="Segment"/>
</dbReference>
<dbReference type="SUPFAM" id="SSF56300">
    <property type="entry name" value="Metallo-dependent phosphatases"/>
    <property type="match status" value="1"/>
</dbReference>
<dbReference type="KEGG" id="vg:55802880"/>
<sequence>MKIKIVHGADIQIQITNHGAGRDRHDEYKLGIERFVTELAKIRPHILVLPGDMFEEWNANGDETKMFANMLHSCLPHCDRIVVIDGNHDLKQRNSLVVERSEKRMQTSAIESQVVAINNHKISYYCDTGFHQDQKFPITWAVWSHKWKFSSTVENPLPYSPYENGNKPPQNGNAVIELFHDPIRSCKGFDGKANPVFDDYKISLENFGSNIIIAGDIHSPDIIWFGSNKEKLFTYSSSLVQRNYGEGDVYYGEKISIKGNDQHGFNIIEVDTKLNRATSCTFVKLPNPVSRHTIHLGKDFNYDKIELLSIRATAFNRIKLVVDGNVQQYIANEEAIITHLKKNYECLVEVSYESSAFDIDVDESLIESVESIADTDTILKIADTYIEETVNKSKSILPEQKNDAIQYIKNSLRSELSKVETSLVKNEIKLVKAKISNFMSFSTNVEINFGDISINKISGTNGVGKTTIFSFILWMITDLISEFQSARNKNYNYSLYFNDSSELDTVGDELQFLKNGQLHILKKKLTRTRKKNGSVNGYEVSLSLESPNITSSDREEIMTYLMEEVATFEELNRSMFINQTTLTKLIKTSTADLNKRILKNIGVDFFEGMLSTYDELRSNAMEEVEKPLKTIEELIEDKNMRGEEVKTIGDKISTLKSQVLPIETVITEYDSEIEKDLELLHNVPEVSVVEDNITRTEKLITEKETELTNKSDEIKQTEELITKTDVTSINNRLNAQQIVINGVANDIKLKESSINTYKDRVISLKKDAQQTATIVKNELSVIVTNIEKEISELDLKKSSSESKKQTALNNYQSLLNGKISERQQTLNTLNKNKSDIELLLSNNENKRTSIKNGVTVLETEIKGLKRELELKNGEDNFKCPTCSQPLPEDKQKEIQKGVEYLNKQIVDKSNLVKDEQTKVVDLQKEYDTIKDEQLTPVIDSIDKCSKIIEKLGELKLEHINEKVDKASFDMYMESVNELKDISTKATELNTKLEEAKKTVIDGVKSSEKVKTAVNAFKTEQEKIPTLESELSELNTKLTTENSVLTGIRNELSVASDIEDKLTKQKEDLQEIKDGIQKLENTLENHKGDLKKSRFNVEHRKEIDDKRELRRIQKEDLDKLNNQIEASGRELLLVENSIQNTDKAINSARNYKLVDGSLKLYKRMLGTNGLPQYIFAHIIPIFNKNLNELLEDVDFRLEFNVDDLVLYFHDLKKKSVRPVMFISGMESSFAGLALIDVMRRLNNAKTTKEIFIDEISGQINSGKDVTYEAKNYQQLLIKFLNKISRHSNVYIIDHVLTFPNARILEVQPTSKGSVVKILD</sequence>
<dbReference type="RefSeq" id="YP_009873759.1">
    <property type="nucleotide sequence ID" value="NC_049340.1"/>
</dbReference>
<feature type="domain" description="Rad50/SbcC-type AAA" evidence="2">
    <location>
        <begin position="434"/>
        <end position="658"/>
    </location>
</feature>
<dbReference type="InterPro" id="IPR038729">
    <property type="entry name" value="Rad50/SbcC_AAA"/>
</dbReference>
<feature type="coiled-coil region" evidence="1">
    <location>
        <begin position="826"/>
        <end position="874"/>
    </location>
</feature>